<dbReference type="Proteomes" id="UP000448943">
    <property type="component" value="Unassembled WGS sequence"/>
</dbReference>
<comment type="caution">
    <text evidence="2">The sequence shown here is derived from an EMBL/GenBank/DDBJ whole genome shotgun (WGS) entry which is preliminary data.</text>
</comment>
<evidence type="ECO:0000313" key="3">
    <source>
        <dbReference type="Proteomes" id="UP000448943"/>
    </source>
</evidence>
<dbReference type="Pfam" id="PF00595">
    <property type="entry name" value="PDZ"/>
    <property type="match status" value="1"/>
</dbReference>
<dbReference type="AlphaFoldDB" id="A0A6N9Q5C7"/>
<dbReference type="OrthoDB" id="2721194at2"/>
<proteinExistence type="predicted"/>
<sequence length="241" mass="28486">MCVSKKILIEREIEKVFWSIAHIDGITSWLADSGYHESNDELQVRDKFHYQYGNITNTGFVFKKLPPKMIELRNIYKISFNNEKRIMPLRTLFSLESFDENNTLLQVDIFGFHRNYGKNIKDIFDYTYNKVLLNLKSVNETGIDCRKQLFKENNLGILFTEKSTDNHKQCITISQIKKGTLAEKINLKPHDIIEQINGMKVNSYKEFSRLMDCSQFKLKDLIIKRENERKILYMRGEPIEL</sequence>
<dbReference type="EMBL" id="SIJB01000028">
    <property type="protein sequence ID" value="NBI29834.1"/>
    <property type="molecule type" value="Genomic_DNA"/>
</dbReference>
<accession>A0A6N9Q5C7</accession>
<evidence type="ECO:0000259" key="1">
    <source>
        <dbReference type="SMART" id="SM00228"/>
    </source>
</evidence>
<gene>
    <name evidence="2" type="ORF">ERL59_12785</name>
</gene>
<dbReference type="RefSeq" id="WP_160646644.1">
    <property type="nucleotide sequence ID" value="NZ_SIJB01000028.1"/>
</dbReference>
<dbReference type="InterPro" id="IPR036034">
    <property type="entry name" value="PDZ_sf"/>
</dbReference>
<name>A0A6N9Q5C7_9BACL</name>
<feature type="domain" description="PDZ" evidence="1">
    <location>
        <begin position="153"/>
        <end position="227"/>
    </location>
</feature>
<dbReference type="InterPro" id="IPR023393">
    <property type="entry name" value="START-like_dom_sf"/>
</dbReference>
<organism evidence="2 3">
    <name type="scientific">Chengkuizengella marina</name>
    <dbReference type="NCBI Taxonomy" id="2507566"/>
    <lineage>
        <taxon>Bacteria</taxon>
        <taxon>Bacillati</taxon>
        <taxon>Bacillota</taxon>
        <taxon>Bacilli</taxon>
        <taxon>Bacillales</taxon>
        <taxon>Paenibacillaceae</taxon>
        <taxon>Chengkuizengella</taxon>
    </lineage>
</organism>
<dbReference type="InterPro" id="IPR001478">
    <property type="entry name" value="PDZ"/>
</dbReference>
<evidence type="ECO:0000313" key="2">
    <source>
        <dbReference type="EMBL" id="NBI29834.1"/>
    </source>
</evidence>
<dbReference type="Gene3D" id="2.30.42.10">
    <property type="match status" value="1"/>
</dbReference>
<dbReference type="SUPFAM" id="SSF55961">
    <property type="entry name" value="Bet v1-like"/>
    <property type="match status" value="1"/>
</dbReference>
<dbReference type="SUPFAM" id="SSF50156">
    <property type="entry name" value="PDZ domain-like"/>
    <property type="match status" value="1"/>
</dbReference>
<protein>
    <recommendedName>
        <fullName evidence="1">PDZ domain-containing protein</fullName>
    </recommendedName>
</protein>
<reference evidence="2 3" key="1">
    <citation type="submission" date="2019-01" db="EMBL/GenBank/DDBJ databases">
        <title>Chengkuizengella sp. nov., isolated from deep-sea sediment of East Pacific Ocean.</title>
        <authorList>
            <person name="Yang J."/>
            <person name="Lai Q."/>
            <person name="Shao Z."/>
        </authorList>
    </citation>
    <scope>NUCLEOTIDE SEQUENCE [LARGE SCALE GENOMIC DNA]</scope>
    <source>
        <strain evidence="2 3">YPA3-1-1</strain>
    </source>
</reference>
<keyword evidence="3" id="KW-1185">Reference proteome</keyword>
<dbReference type="Gene3D" id="3.30.530.20">
    <property type="match status" value="1"/>
</dbReference>
<dbReference type="SMART" id="SM00228">
    <property type="entry name" value="PDZ"/>
    <property type="match status" value="1"/>
</dbReference>